<name>A0ABY3WKR9_9ACTN</name>
<reference evidence="1 2" key="1">
    <citation type="submission" date="2021-03" db="EMBL/GenBank/DDBJ databases">
        <title>Complete genome of Streptomyces formicae strain 1H-GS9 (DSM 100524).</title>
        <authorList>
            <person name="Atanasov K.E."/>
            <person name="Altabella T."/>
            <person name="Ferrer A."/>
        </authorList>
    </citation>
    <scope>NUCLEOTIDE SEQUENCE [LARGE SCALE GENOMIC DNA]</scope>
    <source>
        <strain evidence="1 2">1H-GS9</strain>
    </source>
</reference>
<sequence>MAPTELPAESHCRCQVRDLSAVLYMRNTCGRRTADLRWTPWSCPPAVLAGVVLHGHEAGSAACHDITGAVVEGGVKHTAAVSLVDQRGEAKEAASFAVTPDGITEMLGFLGNSELVIDRIGIEGSSSLGQPLTLALSAAG</sequence>
<dbReference type="Proteomes" id="UP000828924">
    <property type="component" value="Chromosome"/>
</dbReference>
<proteinExistence type="predicted"/>
<keyword evidence="2" id="KW-1185">Reference proteome</keyword>
<gene>
    <name evidence="1" type="ORF">J4032_18490</name>
</gene>
<protein>
    <submittedName>
        <fullName evidence="1">Uncharacterized protein</fullName>
    </submittedName>
</protein>
<accession>A0ABY3WKR9</accession>
<organism evidence="1 2">
    <name type="scientific">Streptomyces formicae</name>
    <dbReference type="NCBI Taxonomy" id="1616117"/>
    <lineage>
        <taxon>Bacteria</taxon>
        <taxon>Bacillati</taxon>
        <taxon>Actinomycetota</taxon>
        <taxon>Actinomycetes</taxon>
        <taxon>Kitasatosporales</taxon>
        <taxon>Streptomycetaceae</taxon>
        <taxon>Streptomyces</taxon>
    </lineage>
</organism>
<evidence type="ECO:0000313" key="2">
    <source>
        <dbReference type="Proteomes" id="UP000828924"/>
    </source>
</evidence>
<evidence type="ECO:0000313" key="1">
    <source>
        <dbReference type="EMBL" id="UNM13214.1"/>
    </source>
</evidence>
<dbReference type="RefSeq" id="WP_242331928.1">
    <property type="nucleotide sequence ID" value="NZ_CP071872.1"/>
</dbReference>
<dbReference type="EMBL" id="CP071872">
    <property type="protein sequence ID" value="UNM13214.1"/>
    <property type="molecule type" value="Genomic_DNA"/>
</dbReference>